<accession>A0A0F9WWT2</accession>
<comment type="similarity">
    <text evidence="1">Belongs to the peptidase M24B family.</text>
</comment>
<comment type="caution">
    <text evidence="8">The sequence shown here is derived from an EMBL/GenBank/DDBJ whole genome shotgun (WGS) entry which is preliminary data.</text>
</comment>
<dbReference type="EMBL" id="LAZR01000184">
    <property type="protein sequence ID" value="KKN83453.1"/>
    <property type="molecule type" value="Genomic_DNA"/>
</dbReference>
<dbReference type="SUPFAM" id="SSF53092">
    <property type="entry name" value="Creatinase/prolidase N-terminal domain"/>
    <property type="match status" value="1"/>
</dbReference>
<dbReference type="FunFam" id="3.90.230.10:FF:000007">
    <property type="entry name" value="Xaa-Pro aminopeptidase P"/>
    <property type="match status" value="1"/>
</dbReference>
<proteinExistence type="inferred from homology"/>
<keyword evidence="4" id="KW-0464">Manganese</keyword>
<dbReference type="InterPro" id="IPR033740">
    <property type="entry name" value="Pept_M24B"/>
</dbReference>
<dbReference type="GO" id="GO:0005737">
    <property type="term" value="C:cytoplasm"/>
    <property type="evidence" value="ECO:0007669"/>
    <property type="project" value="UniProtKB-ARBA"/>
</dbReference>
<protein>
    <recommendedName>
        <fullName evidence="9">Peptidase M24 domain-containing protein</fullName>
    </recommendedName>
</protein>
<dbReference type="Pfam" id="PF01321">
    <property type="entry name" value="Creatinase_N"/>
    <property type="match status" value="1"/>
</dbReference>
<dbReference type="PANTHER" id="PTHR43763:SF6">
    <property type="entry name" value="XAA-PRO AMINOPEPTIDASE 1"/>
    <property type="match status" value="1"/>
</dbReference>
<dbReference type="InterPro" id="IPR050422">
    <property type="entry name" value="X-Pro_aminopeptidase_P"/>
</dbReference>
<dbReference type="InterPro" id="IPR000587">
    <property type="entry name" value="Creatinase_N"/>
</dbReference>
<organism evidence="8">
    <name type="scientific">marine sediment metagenome</name>
    <dbReference type="NCBI Taxonomy" id="412755"/>
    <lineage>
        <taxon>unclassified sequences</taxon>
        <taxon>metagenomes</taxon>
        <taxon>ecological metagenomes</taxon>
    </lineage>
</organism>
<keyword evidence="3" id="KW-0378">Hydrolase</keyword>
<dbReference type="PANTHER" id="PTHR43763">
    <property type="entry name" value="XAA-PRO AMINOPEPTIDASE 1"/>
    <property type="match status" value="1"/>
</dbReference>
<dbReference type="SUPFAM" id="SSF55920">
    <property type="entry name" value="Creatinase/aminopeptidase"/>
    <property type="match status" value="1"/>
</dbReference>
<feature type="domain" description="Peptidase M24" evidence="5">
    <location>
        <begin position="321"/>
        <end position="535"/>
    </location>
</feature>
<dbReference type="Gene3D" id="3.40.350.10">
    <property type="entry name" value="Creatinase/prolidase N-terminal domain"/>
    <property type="match status" value="2"/>
</dbReference>
<feature type="domain" description="Peptidase M24 C-terminal" evidence="7">
    <location>
        <begin position="547"/>
        <end position="606"/>
    </location>
</feature>
<dbReference type="GO" id="GO:0070006">
    <property type="term" value="F:metalloaminopeptidase activity"/>
    <property type="evidence" value="ECO:0007669"/>
    <property type="project" value="InterPro"/>
</dbReference>
<dbReference type="GO" id="GO:0046872">
    <property type="term" value="F:metal ion binding"/>
    <property type="evidence" value="ECO:0007669"/>
    <property type="project" value="UniProtKB-KW"/>
</dbReference>
<evidence type="ECO:0000259" key="7">
    <source>
        <dbReference type="Pfam" id="PF16188"/>
    </source>
</evidence>
<evidence type="ECO:0000256" key="3">
    <source>
        <dbReference type="ARBA" id="ARBA00022801"/>
    </source>
</evidence>
<evidence type="ECO:0000259" key="5">
    <source>
        <dbReference type="Pfam" id="PF00557"/>
    </source>
</evidence>
<feature type="domain" description="Creatinase N-terminal" evidence="6">
    <location>
        <begin position="17"/>
        <end position="137"/>
    </location>
</feature>
<dbReference type="CDD" id="cd01085">
    <property type="entry name" value="APP"/>
    <property type="match status" value="1"/>
</dbReference>
<dbReference type="Gene3D" id="3.90.230.10">
    <property type="entry name" value="Creatinase/methionine aminopeptidase superfamily"/>
    <property type="match status" value="1"/>
</dbReference>
<dbReference type="AlphaFoldDB" id="A0A0F9WWT2"/>
<evidence type="ECO:0000256" key="1">
    <source>
        <dbReference type="ARBA" id="ARBA00008766"/>
    </source>
</evidence>
<name>A0A0F9WWT2_9ZZZZ</name>
<dbReference type="InterPro" id="IPR029149">
    <property type="entry name" value="Creatin/AminoP/Spt16_N"/>
</dbReference>
<dbReference type="Pfam" id="PF16188">
    <property type="entry name" value="Peptidase_M24_C"/>
    <property type="match status" value="1"/>
</dbReference>
<dbReference type="Pfam" id="PF00557">
    <property type="entry name" value="Peptidase_M24"/>
    <property type="match status" value="1"/>
</dbReference>
<dbReference type="InterPro" id="IPR000994">
    <property type="entry name" value="Pept_M24"/>
</dbReference>
<gene>
    <name evidence="8" type="ORF">LCGC14_0298710</name>
</gene>
<evidence type="ECO:0000313" key="8">
    <source>
        <dbReference type="EMBL" id="KKN83453.1"/>
    </source>
</evidence>
<evidence type="ECO:0000259" key="6">
    <source>
        <dbReference type="Pfam" id="PF01321"/>
    </source>
</evidence>
<dbReference type="InterPro" id="IPR036005">
    <property type="entry name" value="Creatinase/aminopeptidase-like"/>
</dbReference>
<dbReference type="Pfam" id="PF16189">
    <property type="entry name" value="Creatinase_N_2"/>
    <property type="match status" value="1"/>
</dbReference>
<keyword evidence="2" id="KW-0479">Metal-binding</keyword>
<dbReference type="InterPro" id="IPR032416">
    <property type="entry name" value="Peptidase_M24_C"/>
</dbReference>
<evidence type="ECO:0008006" key="9">
    <source>
        <dbReference type="Google" id="ProtNLM"/>
    </source>
</evidence>
<evidence type="ECO:0000256" key="2">
    <source>
        <dbReference type="ARBA" id="ARBA00022723"/>
    </source>
</evidence>
<sequence>MFQNFDQTTDFSRSAERVRQLRAGFGESGIDGFIVPRADEHQGEYIPPSAARLEWLTGFSGSAGAAAVLADRAVILVDGRYTLQVRSEIDPAVFEPLSSVETSLTDFLTVAAPGKRIGYDPWLHTVSEIRTLTDVIEATGGQLVALPANPVDRIWNDRPAPPKARAVVHPERFAGRPAAGKLADLAGRIGEAKADAALLTDPASIAWTFNIRGADVPHTPLMLAFAILRADGRPTLFVDPDKLDSEVRDYLAALCDLASPDDFEAALKREAAGRAIGLDPQLGAARLATIVEAAGGTLVDMPDPARLPRAIKNAGEIAGSRAAHQRDGAAVSSFLAWLDRQPPGSVTEIAAAERLEALRAEYGERDGHPLKDISFDTIAGSGPNGAIVHYRVNRGSDRPLWEGELFLLDSGAQYEDGTTDITRTIPIGQPSAEMRTKFTLVLKGMIAIATARFPKGTRGVDLDPLARIALWKAGCDYAHGTGHGVGSYLAVHEGPQSISKRGMAVLVAGMILSNEPGYYREGAYGIRIENLILVEPATTVEGGDLPMHSFTTLTLAPIDRRLIEPTLMNGEEVDWVDAYHARVRGTLAPLMRAEDRGWLEAATRPVRAA</sequence>
<evidence type="ECO:0000256" key="4">
    <source>
        <dbReference type="ARBA" id="ARBA00023211"/>
    </source>
</evidence>
<reference evidence="8" key="1">
    <citation type="journal article" date="2015" name="Nature">
        <title>Complex archaea that bridge the gap between prokaryotes and eukaryotes.</title>
        <authorList>
            <person name="Spang A."/>
            <person name="Saw J.H."/>
            <person name="Jorgensen S.L."/>
            <person name="Zaremba-Niedzwiedzka K."/>
            <person name="Martijn J."/>
            <person name="Lind A.E."/>
            <person name="van Eijk R."/>
            <person name="Schleper C."/>
            <person name="Guy L."/>
            <person name="Ettema T.J."/>
        </authorList>
    </citation>
    <scope>NUCLEOTIDE SEQUENCE</scope>
</reference>